<evidence type="ECO:0000259" key="2">
    <source>
        <dbReference type="Pfam" id="PF00149"/>
    </source>
</evidence>
<keyword evidence="1" id="KW-0732">Signal</keyword>
<organism evidence="4 5">
    <name type="scientific">Phyllosticta citribraziliensis</name>
    <dbReference type="NCBI Taxonomy" id="989973"/>
    <lineage>
        <taxon>Eukaryota</taxon>
        <taxon>Fungi</taxon>
        <taxon>Dikarya</taxon>
        <taxon>Ascomycota</taxon>
        <taxon>Pezizomycotina</taxon>
        <taxon>Dothideomycetes</taxon>
        <taxon>Dothideomycetes incertae sedis</taxon>
        <taxon>Botryosphaeriales</taxon>
        <taxon>Phyllostictaceae</taxon>
        <taxon>Phyllosticta</taxon>
    </lineage>
</organism>
<feature type="chain" id="PRO_5046931801" evidence="1">
    <location>
        <begin position="27"/>
        <end position="631"/>
    </location>
</feature>
<dbReference type="InterPro" id="IPR029052">
    <property type="entry name" value="Metallo-depent_PP-like"/>
</dbReference>
<dbReference type="InterPro" id="IPR006179">
    <property type="entry name" value="5_nucleotidase/apyrase"/>
</dbReference>
<gene>
    <name evidence="4" type="ORF">J3D65DRAFT_640976</name>
</gene>
<dbReference type="SUPFAM" id="SSF55816">
    <property type="entry name" value="5'-nucleotidase (syn. UDP-sugar hydrolase), C-terminal domain"/>
    <property type="match status" value="1"/>
</dbReference>
<dbReference type="PANTHER" id="PTHR11575:SF43">
    <property type="entry name" value="SER_THR PROTEIN PHOSPHATASE FAMILY (AFU_ORTHOLOGUE AFUA_3G04160)"/>
    <property type="match status" value="1"/>
</dbReference>
<dbReference type="Proteomes" id="UP001360953">
    <property type="component" value="Unassembled WGS sequence"/>
</dbReference>
<dbReference type="EMBL" id="JBBPEH010000014">
    <property type="protein sequence ID" value="KAK7530362.1"/>
    <property type="molecule type" value="Genomic_DNA"/>
</dbReference>
<keyword evidence="5" id="KW-1185">Reference proteome</keyword>
<dbReference type="InterPro" id="IPR053828">
    <property type="entry name" value="Nucleosidase_C"/>
</dbReference>
<reference evidence="4 5" key="1">
    <citation type="submission" date="2024-04" db="EMBL/GenBank/DDBJ databases">
        <title>Phyllosticta paracitricarpa is synonymous to the EU quarantine fungus P. citricarpa based on phylogenomic analyses.</title>
        <authorList>
            <consortium name="Lawrence Berkeley National Laboratory"/>
            <person name="Van ingen-buijs V.A."/>
            <person name="Van westerhoven A.C."/>
            <person name="Haridas S."/>
            <person name="Skiadas P."/>
            <person name="Martin F."/>
            <person name="Groenewald J.Z."/>
            <person name="Crous P.W."/>
            <person name="Seidl M.F."/>
        </authorList>
    </citation>
    <scope>NUCLEOTIDE SEQUENCE [LARGE SCALE GENOMIC DNA]</scope>
    <source>
        <strain evidence="4 5">CPC 17464</strain>
    </source>
</reference>
<dbReference type="InterPro" id="IPR014485">
    <property type="entry name" value="Pesterase_C1039"/>
</dbReference>
<dbReference type="Gene3D" id="3.60.21.10">
    <property type="match status" value="1"/>
</dbReference>
<comment type="caution">
    <text evidence="4">The sequence shown here is derived from an EMBL/GenBank/DDBJ whole genome shotgun (WGS) entry which is preliminary data.</text>
</comment>
<feature type="signal peptide" evidence="1">
    <location>
        <begin position="1"/>
        <end position="26"/>
    </location>
</feature>
<dbReference type="PANTHER" id="PTHR11575">
    <property type="entry name" value="5'-NUCLEOTIDASE-RELATED"/>
    <property type="match status" value="1"/>
</dbReference>
<dbReference type="Pfam" id="PF00149">
    <property type="entry name" value="Metallophos"/>
    <property type="match status" value="1"/>
</dbReference>
<dbReference type="SUPFAM" id="SSF56300">
    <property type="entry name" value="Metallo-dependent phosphatases"/>
    <property type="match status" value="1"/>
</dbReference>
<evidence type="ECO:0000313" key="5">
    <source>
        <dbReference type="Proteomes" id="UP001360953"/>
    </source>
</evidence>
<dbReference type="Pfam" id="PF21953">
    <property type="entry name" value="NadN_nucleosid_C"/>
    <property type="match status" value="1"/>
</dbReference>
<evidence type="ECO:0000256" key="1">
    <source>
        <dbReference type="SAM" id="SignalP"/>
    </source>
</evidence>
<protein>
    <submittedName>
        <fullName evidence="4">Metallo-dependent phosphatase-like protein</fullName>
    </submittedName>
</protein>
<proteinExistence type="predicted"/>
<dbReference type="CDD" id="cd07407">
    <property type="entry name" value="MPP_YHR202W_N"/>
    <property type="match status" value="1"/>
</dbReference>
<sequence length="631" mass="70661">MLLSLVTFAMVVKLAFPVFFATVVLSAQPSAPSPKAAPIRELPWAHLNFLHTTDTHGWLGGHLQESSYSADWGDYISFAKHLKDRADNEGVDLVTVDTGDRIEGNGLYDASEPKGKYIFDIFKQQTIDVICSGNHELYQRNSSENELNHTVPNFKDNYLASNLDIRNPETGKFEPLAPRFKKFTTKNKGIRILAFGFLFNFAGNANNTIVTPVEDAVKQKWFQEAIRDKDVDLILVIGHAPVRSQEFAHIFKTIRSVNWDIPIQFFGGHAHVRDYKKFDENSVALASGRYMETIGFQSIDGLNGGGKPDVVPQAKLSFARRYIDNNLFSLHHHSGTNSSTFPTEHGKNVTKMITKARQELKLDRRHGCAPKTLWVNRAPYPANNSIFSWLEKRVLPEQLTSASRVAEGKKAIVITNTGALRFDIFEGPFTRDSTYLVSPFTSGFRYVSDVAYSDAKKVLQLLNNEGRILEIASAGALDASSLAPPEQWSGRLRLSNEVDEVNHAQHDGLQAPLGGSDDKPSRIPGYTTVDDAGNDGDDTIHSQIDFYDVPNCIQASIGFSETSDEDKPKEVDLVYNEFVQPWILLALRYLGEEYNITDTKPYMEGRSLTSVLTDWITEHWSSDEELCSTRE</sequence>
<dbReference type="GeneID" id="92034753"/>
<dbReference type="Gene3D" id="3.90.780.10">
    <property type="entry name" value="5'-Nucleotidase, C-terminal domain"/>
    <property type="match status" value="2"/>
</dbReference>
<evidence type="ECO:0000313" key="4">
    <source>
        <dbReference type="EMBL" id="KAK7530362.1"/>
    </source>
</evidence>
<feature type="domain" description="Putative 5'-nucleotidase C-terminal" evidence="3">
    <location>
        <begin position="372"/>
        <end position="584"/>
    </location>
</feature>
<name>A0ABR1L561_9PEZI</name>
<dbReference type="InterPro" id="IPR036907">
    <property type="entry name" value="5'-Nucleotdase_C_sf"/>
</dbReference>
<dbReference type="InterPro" id="IPR041823">
    <property type="entry name" value="YHR202W_N"/>
</dbReference>
<accession>A0ABR1L561</accession>
<feature type="domain" description="Calcineurin-like phosphoesterase" evidence="2">
    <location>
        <begin position="48"/>
        <end position="272"/>
    </location>
</feature>
<dbReference type="RefSeq" id="XP_066650601.1">
    <property type="nucleotide sequence ID" value="XM_066801847.1"/>
</dbReference>
<dbReference type="PIRSF" id="PIRSF017316">
    <property type="entry name" value="Pesterase_C1039"/>
    <property type="match status" value="1"/>
</dbReference>
<dbReference type="InterPro" id="IPR004843">
    <property type="entry name" value="Calcineurin-like_PHP"/>
</dbReference>
<evidence type="ECO:0000259" key="3">
    <source>
        <dbReference type="Pfam" id="PF21953"/>
    </source>
</evidence>